<reference evidence="2" key="1">
    <citation type="submission" date="2021-01" db="EMBL/GenBank/DDBJ databases">
        <authorList>
            <person name="Corre E."/>
            <person name="Pelletier E."/>
            <person name="Niang G."/>
            <person name="Scheremetjew M."/>
            <person name="Finn R."/>
            <person name="Kale V."/>
            <person name="Holt S."/>
            <person name="Cochrane G."/>
            <person name="Meng A."/>
            <person name="Brown T."/>
            <person name="Cohen L."/>
        </authorList>
    </citation>
    <scope>NUCLEOTIDE SEQUENCE</scope>
    <source>
        <strain evidence="2">CCMP3105</strain>
    </source>
</reference>
<dbReference type="EMBL" id="HBNR01001897">
    <property type="protein sequence ID" value="CAE4561707.1"/>
    <property type="molecule type" value="Transcribed_RNA"/>
</dbReference>
<evidence type="ECO:0000313" key="2">
    <source>
        <dbReference type="EMBL" id="CAE4561707.1"/>
    </source>
</evidence>
<feature type="compositionally biased region" description="Pro residues" evidence="1">
    <location>
        <begin position="82"/>
        <end position="97"/>
    </location>
</feature>
<accession>A0A7S4UFC4</accession>
<evidence type="ECO:0000256" key="1">
    <source>
        <dbReference type="SAM" id="MobiDB-lite"/>
    </source>
</evidence>
<proteinExistence type="predicted"/>
<gene>
    <name evidence="2" type="ORF">AMON00008_LOCUS1326</name>
</gene>
<name>A0A7S4UFC4_9DINO</name>
<dbReference type="AlphaFoldDB" id="A0A7S4UFC4"/>
<organism evidence="2">
    <name type="scientific">Alexandrium monilatum</name>
    <dbReference type="NCBI Taxonomy" id="311494"/>
    <lineage>
        <taxon>Eukaryota</taxon>
        <taxon>Sar</taxon>
        <taxon>Alveolata</taxon>
        <taxon>Dinophyceae</taxon>
        <taxon>Gonyaulacales</taxon>
        <taxon>Pyrocystaceae</taxon>
        <taxon>Alexandrium</taxon>
    </lineage>
</organism>
<sequence>MQLEAQPVMLGHYAHAWEAQPPTPGPYPSYGRVPVLPADLDNGPRASFGPFNGGMAAVPAESDNGVPLLDLAGRLPDRTAPLTPPAFPAPHNQPRPAPAEAAPSRPPAAPATPSTAAGSSARGPLSGDHSCHRDTTPATPPRPSGRPVAAGYGTAARATRPRTAMVRRTSPQQVNPRPRASDYLPRANDHLPRQASTPLLRSPRRPRPMEAPGSPAPSGNRLGSPIQSPRAVLTESNECLLWLQRCKSDLHAEKKVDELLELEADTAGHLLEHRRIREHLRNPAYRDATKSATSLAKRSKPHWR</sequence>
<feature type="region of interest" description="Disordered" evidence="1">
    <location>
        <begin position="68"/>
        <end position="227"/>
    </location>
</feature>
<protein>
    <submittedName>
        <fullName evidence="2">Uncharacterized protein</fullName>
    </submittedName>
</protein>
<feature type="compositionally biased region" description="Low complexity" evidence="1">
    <location>
        <begin position="111"/>
        <end position="124"/>
    </location>
</feature>
<feature type="compositionally biased region" description="Low complexity" evidence="1">
    <location>
        <begin position="147"/>
        <end position="169"/>
    </location>
</feature>